<feature type="domain" description="Peptidase M13 N-terminal" evidence="10">
    <location>
        <begin position="40"/>
        <end position="415"/>
    </location>
</feature>
<dbReference type="GO" id="GO:0046872">
    <property type="term" value="F:metal ion binding"/>
    <property type="evidence" value="ECO:0007669"/>
    <property type="project" value="UniProtKB-KW"/>
</dbReference>
<organism evidence="11 12">
    <name type="scientific">Paludibacterium paludis</name>
    <dbReference type="NCBI Taxonomy" id="1225769"/>
    <lineage>
        <taxon>Bacteria</taxon>
        <taxon>Pseudomonadati</taxon>
        <taxon>Pseudomonadota</taxon>
        <taxon>Betaproteobacteria</taxon>
        <taxon>Neisseriales</taxon>
        <taxon>Chromobacteriaceae</taxon>
        <taxon>Paludibacterium</taxon>
    </lineage>
</organism>
<keyword evidence="7" id="KW-0482">Metalloprotease</keyword>
<dbReference type="Proteomes" id="UP000645257">
    <property type="component" value="Unassembled WGS sequence"/>
</dbReference>
<dbReference type="InterPro" id="IPR000718">
    <property type="entry name" value="Peptidase_M13"/>
</dbReference>
<protein>
    <submittedName>
        <fullName evidence="11">Peptidase M13</fullName>
    </submittedName>
</protein>
<dbReference type="Pfam" id="PF05649">
    <property type="entry name" value="Peptidase_M13_N"/>
    <property type="match status" value="1"/>
</dbReference>
<feature type="chain" id="PRO_5037755135" evidence="8">
    <location>
        <begin position="22"/>
        <end position="671"/>
    </location>
</feature>
<comment type="similarity">
    <text evidence="2">Belongs to the peptidase M13 family.</text>
</comment>
<keyword evidence="5" id="KW-0378">Hydrolase</keyword>
<name>A0A918NWM2_9NEIS</name>
<feature type="signal peptide" evidence="8">
    <location>
        <begin position="1"/>
        <end position="21"/>
    </location>
</feature>
<feature type="domain" description="Peptidase M13 C-terminal" evidence="9">
    <location>
        <begin position="467"/>
        <end position="667"/>
    </location>
</feature>
<comment type="cofactor">
    <cofactor evidence="1">
        <name>Zn(2+)</name>
        <dbReference type="ChEBI" id="CHEBI:29105"/>
    </cofactor>
</comment>
<dbReference type="InterPro" id="IPR018497">
    <property type="entry name" value="Peptidase_M13_C"/>
</dbReference>
<keyword evidence="3" id="KW-0645">Protease</keyword>
<evidence type="ECO:0000313" key="11">
    <source>
        <dbReference type="EMBL" id="GGY02368.1"/>
    </source>
</evidence>
<evidence type="ECO:0000256" key="1">
    <source>
        <dbReference type="ARBA" id="ARBA00001947"/>
    </source>
</evidence>
<reference evidence="11" key="1">
    <citation type="journal article" date="2014" name="Int. J. Syst. Evol. Microbiol.">
        <title>Complete genome sequence of Corynebacterium casei LMG S-19264T (=DSM 44701T), isolated from a smear-ripened cheese.</title>
        <authorList>
            <consortium name="US DOE Joint Genome Institute (JGI-PGF)"/>
            <person name="Walter F."/>
            <person name="Albersmeier A."/>
            <person name="Kalinowski J."/>
            <person name="Ruckert C."/>
        </authorList>
    </citation>
    <scope>NUCLEOTIDE SEQUENCE</scope>
    <source>
        <strain evidence="11">KCTC 32182</strain>
    </source>
</reference>
<keyword evidence="4" id="KW-0479">Metal-binding</keyword>
<dbReference type="Pfam" id="PF01431">
    <property type="entry name" value="Peptidase_M13"/>
    <property type="match status" value="1"/>
</dbReference>
<dbReference type="PANTHER" id="PTHR11733:SF167">
    <property type="entry name" value="FI17812P1-RELATED"/>
    <property type="match status" value="1"/>
</dbReference>
<keyword evidence="12" id="KW-1185">Reference proteome</keyword>
<evidence type="ECO:0000256" key="2">
    <source>
        <dbReference type="ARBA" id="ARBA00007357"/>
    </source>
</evidence>
<evidence type="ECO:0000256" key="8">
    <source>
        <dbReference type="SAM" id="SignalP"/>
    </source>
</evidence>
<evidence type="ECO:0000256" key="3">
    <source>
        <dbReference type="ARBA" id="ARBA00022670"/>
    </source>
</evidence>
<dbReference type="SUPFAM" id="SSF55486">
    <property type="entry name" value="Metalloproteases ('zincins'), catalytic domain"/>
    <property type="match status" value="1"/>
</dbReference>
<dbReference type="InterPro" id="IPR008753">
    <property type="entry name" value="Peptidase_M13_N"/>
</dbReference>
<dbReference type="PROSITE" id="PS51885">
    <property type="entry name" value="NEPRILYSIN"/>
    <property type="match status" value="1"/>
</dbReference>
<dbReference type="GO" id="GO:0004222">
    <property type="term" value="F:metalloendopeptidase activity"/>
    <property type="evidence" value="ECO:0007669"/>
    <property type="project" value="InterPro"/>
</dbReference>
<gene>
    <name evidence="11" type="primary">pepO</name>
    <name evidence="11" type="ORF">GCM10011289_00570</name>
</gene>
<evidence type="ECO:0000256" key="5">
    <source>
        <dbReference type="ARBA" id="ARBA00022801"/>
    </source>
</evidence>
<evidence type="ECO:0000313" key="12">
    <source>
        <dbReference type="Proteomes" id="UP000645257"/>
    </source>
</evidence>
<dbReference type="RefSeq" id="WP_229804387.1">
    <property type="nucleotide sequence ID" value="NZ_BMYX01000001.1"/>
</dbReference>
<evidence type="ECO:0000256" key="4">
    <source>
        <dbReference type="ARBA" id="ARBA00022723"/>
    </source>
</evidence>
<dbReference type="InterPro" id="IPR024079">
    <property type="entry name" value="MetalloPept_cat_dom_sf"/>
</dbReference>
<dbReference type="Gene3D" id="3.40.390.10">
    <property type="entry name" value="Collagenase (Catalytic Domain)"/>
    <property type="match status" value="1"/>
</dbReference>
<evidence type="ECO:0000256" key="7">
    <source>
        <dbReference type="ARBA" id="ARBA00023049"/>
    </source>
</evidence>
<reference evidence="11" key="2">
    <citation type="submission" date="2020-09" db="EMBL/GenBank/DDBJ databases">
        <authorList>
            <person name="Sun Q."/>
            <person name="Kim S."/>
        </authorList>
    </citation>
    <scope>NUCLEOTIDE SEQUENCE</scope>
    <source>
        <strain evidence="11">KCTC 32182</strain>
    </source>
</reference>
<dbReference type="AlphaFoldDB" id="A0A918NWM2"/>
<keyword evidence="6" id="KW-0862">Zinc</keyword>
<dbReference type="Gene3D" id="1.10.1380.10">
    <property type="entry name" value="Neutral endopeptidase , domain2"/>
    <property type="match status" value="1"/>
</dbReference>
<comment type="caution">
    <text evidence="11">The sequence shown here is derived from an EMBL/GenBank/DDBJ whole genome shotgun (WGS) entry which is preliminary data.</text>
</comment>
<sequence>MMILRRAVLAALITISGQAWSAPPLSGIEFENFDRSVRAQDDLFHAINGNWVKKTEIPADKSSWGAFAILRERSDERTRLILEDARQGKLKGADARKIGDLYASFMNEAAIEKTGLAPLAGDLARISAIADKSALIDYFALTRREINLGPLTFQVVPDPHDSRSHIVTFSQSGLALPDRDYYLQDDPRFVNARAAYRAYLTTLLRLAGYDKADERAGRVLDLETRLAKIQWDRVADRDPKKTDNPVEQADLATRIGGIDWKRYLASAGLTGAGKVNIEQPSYFTALGKEIDSIDLETWKTYLAAAQLNAYAPYLPHAFADAAFQLYGKTLMGQAEEGPRWKRAVKLANAVLGEAIGKHYVARHFPARNKARMEAMVDHLIKAYGESIDTAEWMTPATRAMARAKLAKYTVKIGYPSVWRDYSSLNIEAGELIGNIKAGQGYAYRRMMAKIGKSVDRQEWLMTPQTVNAYYNPLQNEIVFPAAILQPPFFNVEADDAVNYGGIGSVIGHEISHGFDDQGSRFDGDGNLKDWWTAEDRQRFDALGEKLVAQYGAVEPVPGRKINGKLTLGENIADLSGLQIAYKAWRLSLGGKPSPTIDGLSGDKRFFIGFTQIWRAKIRDAAQLTLLVSDPHSPSYYRPIGAAMNSEAFHEAFDVHPGDRMFKPQNERIRIW</sequence>
<keyword evidence="8" id="KW-0732">Signal</keyword>
<evidence type="ECO:0000259" key="10">
    <source>
        <dbReference type="Pfam" id="PF05649"/>
    </source>
</evidence>
<dbReference type="GO" id="GO:0016485">
    <property type="term" value="P:protein processing"/>
    <property type="evidence" value="ECO:0007669"/>
    <property type="project" value="TreeGrafter"/>
</dbReference>
<proteinExistence type="inferred from homology"/>
<dbReference type="CDD" id="cd08662">
    <property type="entry name" value="M13"/>
    <property type="match status" value="1"/>
</dbReference>
<accession>A0A918NWM2</accession>
<dbReference type="EMBL" id="BMYX01000001">
    <property type="protein sequence ID" value="GGY02368.1"/>
    <property type="molecule type" value="Genomic_DNA"/>
</dbReference>
<dbReference type="InterPro" id="IPR042089">
    <property type="entry name" value="Peptidase_M13_dom_2"/>
</dbReference>
<dbReference type="GO" id="GO:0005886">
    <property type="term" value="C:plasma membrane"/>
    <property type="evidence" value="ECO:0007669"/>
    <property type="project" value="TreeGrafter"/>
</dbReference>
<dbReference type="PANTHER" id="PTHR11733">
    <property type="entry name" value="ZINC METALLOPROTEASE FAMILY M13 NEPRILYSIN-RELATED"/>
    <property type="match status" value="1"/>
</dbReference>
<dbReference type="PRINTS" id="PR00786">
    <property type="entry name" value="NEPRILYSIN"/>
</dbReference>
<evidence type="ECO:0000256" key="6">
    <source>
        <dbReference type="ARBA" id="ARBA00022833"/>
    </source>
</evidence>
<evidence type="ECO:0000259" key="9">
    <source>
        <dbReference type="Pfam" id="PF01431"/>
    </source>
</evidence>